<feature type="transmembrane region" description="Helical" evidence="2">
    <location>
        <begin position="385"/>
        <end position="411"/>
    </location>
</feature>
<protein>
    <submittedName>
        <fullName evidence="3">YibE/F family protein</fullName>
    </submittedName>
</protein>
<dbReference type="PANTHER" id="PTHR41771">
    <property type="entry name" value="MEMBRANE PROTEIN-RELATED"/>
    <property type="match status" value="1"/>
</dbReference>
<sequence>MGHSHIHPSDGAAPPPNPEQIAALSRTRRRANFLLAGILVPLGVITLVAMMMLWPGADRPGITVADPLATAPGTSMDVGTVQRVVSEDCPSSQPTVDAGGEAQQCLVAYTEPDSGGSAVPVELNPEIAHSGQVEPGDSIRYLNLDGVINGGGTPYIFVDFVRTLPVAALAVLYAVVVVSVARWRGLRAIIGLVGALFVLAQFMLPGLIEGKPPLLLGLVGSVVIMFGVLYFAHGFSARTSTALLGTIFGLAITALLAAWATDTANLTGVGNDSASALINAAPEVSLSGIILCGLIISGLGVLNDVTITQSSAVWELYELAPGTSTRRLFAGAMRIGRDHIASTVYTIAFAYAGAALPLLILVSLQDSSLMTALTSGELVEEVVRTLVGSIGLVLAIPVTTLVAVLVVKAVGRGAGPVVSRKQHDGAPTPAALAAEEAPGQPAEGAHSEQVAAGALPSRRELREQRQG</sequence>
<keyword evidence="2" id="KW-1133">Transmembrane helix</keyword>
<keyword evidence="2" id="KW-0812">Transmembrane</keyword>
<reference evidence="4" key="1">
    <citation type="journal article" date="2019" name="Int. J. Syst. Evol. Microbiol.">
        <title>The Global Catalogue of Microorganisms (GCM) 10K type strain sequencing project: providing services to taxonomists for standard genome sequencing and annotation.</title>
        <authorList>
            <consortium name="The Broad Institute Genomics Platform"/>
            <consortium name="The Broad Institute Genome Sequencing Center for Infectious Disease"/>
            <person name="Wu L."/>
            <person name="Ma J."/>
        </authorList>
    </citation>
    <scope>NUCLEOTIDE SEQUENCE [LARGE SCALE GENOMIC DNA]</scope>
    <source>
        <strain evidence="4">JCM 14917</strain>
    </source>
</reference>
<feature type="transmembrane region" description="Helical" evidence="2">
    <location>
        <begin position="241"/>
        <end position="260"/>
    </location>
</feature>
<feature type="compositionally biased region" description="Low complexity" evidence="1">
    <location>
        <begin position="425"/>
        <end position="444"/>
    </location>
</feature>
<dbReference type="PANTHER" id="PTHR41771:SF1">
    <property type="entry name" value="MEMBRANE PROTEIN"/>
    <property type="match status" value="1"/>
</dbReference>
<gene>
    <name evidence="3" type="ORF">GCM10009784_30520</name>
</gene>
<feature type="compositionally biased region" description="Basic and acidic residues" evidence="1">
    <location>
        <begin position="457"/>
        <end position="467"/>
    </location>
</feature>
<proteinExistence type="predicted"/>
<dbReference type="EMBL" id="BAAAON010000010">
    <property type="protein sequence ID" value="GAA2177952.1"/>
    <property type="molecule type" value="Genomic_DNA"/>
</dbReference>
<dbReference type="Proteomes" id="UP001500974">
    <property type="component" value="Unassembled WGS sequence"/>
</dbReference>
<feature type="transmembrane region" description="Helical" evidence="2">
    <location>
        <begin position="33"/>
        <end position="54"/>
    </location>
</feature>
<keyword evidence="4" id="KW-1185">Reference proteome</keyword>
<feature type="region of interest" description="Disordered" evidence="1">
    <location>
        <begin position="416"/>
        <end position="467"/>
    </location>
</feature>
<evidence type="ECO:0000256" key="1">
    <source>
        <dbReference type="SAM" id="MobiDB-lite"/>
    </source>
</evidence>
<dbReference type="RefSeq" id="WP_428831059.1">
    <property type="nucleotide sequence ID" value="NZ_BAAAON010000010.1"/>
</dbReference>
<dbReference type="InterPro" id="IPR012507">
    <property type="entry name" value="YibE_F"/>
</dbReference>
<feature type="transmembrane region" description="Helical" evidence="2">
    <location>
        <begin position="160"/>
        <end position="181"/>
    </location>
</feature>
<evidence type="ECO:0000313" key="3">
    <source>
        <dbReference type="EMBL" id="GAA2177952.1"/>
    </source>
</evidence>
<dbReference type="Pfam" id="PF07907">
    <property type="entry name" value="YibE_F"/>
    <property type="match status" value="1"/>
</dbReference>
<comment type="caution">
    <text evidence="3">The sequence shown here is derived from an EMBL/GenBank/DDBJ whole genome shotgun (WGS) entry which is preliminary data.</text>
</comment>
<organism evidence="3 4">
    <name type="scientific">Arthrobacter parietis</name>
    <dbReference type="NCBI Taxonomy" id="271434"/>
    <lineage>
        <taxon>Bacteria</taxon>
        <taxon>Bacillati</taxon>
        <taxon>Actinomycetota</taxon>
        <taxon>Actinomycetes</taxon>
        <taxon>Micrococcales</taxon>
        <taxon>Micrococcaceae</taxon>
        <taxon>Arthrobacter</taxon>
    </lineage>
</organism>
<evidence type="ECO:0000256" key="2">
    <source>
        <dbReference type="SAM" id="Phobius"/>
    </source>
</evidence>
<feature type="transmembrane region" description="Helical" evidence="2">
    <location>
        <begin position="280"/>
        <end position="302"/>
    </location>
</feature>
<feature type="transmembrane region" description="Helical" evidence="2">
    <location>
        <begin position="343"/>
        <end position="365"/>
    </location>
</feature>
<feature type="transmembrane region" description="Helical" evidence="2">
    <location>
        <begin position="214"/>
        <end position="232"/>
    </location>
</feature>
<name>A0ABP5MVA8_9MICC</name>
<accession>A0ABP5MVA8</accession>
<evidence type="ECO:0000313" key="4">
    <source>
        <dbReference type="Proteomes" id="UP001500974"/>
    </source>
</evidence>
<keyword evidence="2" id="KW-0472">Membrane</keyword>
<feature type="transmembrane region" description="Helical" evidence="2">
    <location>
        <begin position="188"/>
        <end position="208"/>
    </location>
</feature>